<dbReference type="Gene3D" id="2.60.40.1610">
    <property type="entry name" value="Domain of unknown function DUF1254"/>
    <property type="match status" value="1"/>
</dbReference>
<feature type="domain" description="DUF1254" evidence="2">
    <location>
        <begin position="45"/>
        <end position="116"/>
    </location>
</feature>
<dbReference type="PANTHER" id="PTHR36509">
    <property type="entry name" value="BLL3101 PROTEIN"/>
    <property type="match status" value="1"/>
</dbReference>
<name>A0ABU1JI77_9PROT</name>
<gene>
    <name evidence="3" type="ORF">E9232_000824</name>
</gene>
<reference evidence="3 4" key="1">
    <citation type="submission" date="2023-07" db="EMBL/GenBank/DDBJ databases">
        <title>Sorghum-associated microbial communities from plants grown in Nebraska, USA.</title>
        <authorList>
            <person name="Schachtman D."/>
        </authorList>
    </citation>
    <scope>NUCLEOTIDE SEQUENCE [LARGE SCALE GENOMIC DNA]</scope>
    <source>
        <strain evidence="3 4">584</strain>
    </source>
</reference>
<dbReference type="EMBL" id="JAVDPW010000002">
    <property type="protein sequence ID" value="MDR6288317.1"/>
    <property type="molecule type" value="Genomic_DNA"/>
</dbReference>
<dbReference type="Proteomes" id="UP001262410">
    <property type="component" value="Unassembled WGS sequence"/>
</dbReference>
<dbReference type="InterPro" id="IPR010679">
    <property type="entry name" value="DUF1254"/>
</dbReference>
<feature type="domain" description="DUF1214" evidence="1">
    <location>
        <begin position="231"/>
        <end position="316"/>
    </location>
</feature>
<keyword evidence="4" id="KW-1185">Reference proteome</keyword>
<evidence type="ECO:0000313" key="3">
    <source>
        <dbReference type="EMBL" id="MDR6288317.1"/>
    </source>
</evidence>
<comment type="caution">
    <text evidence="3">The sequence shown here is derived from an EMBL/GenBank/DDBJ whole genome shotgun (WGS) entry which is preliminary data.</text>
</comment>
<evidence type="ECO:0008006" key="5">
    <source>
        <dbReference type="Google" id="ProtNLM"/>
    </source>
</evidence>
<dbReference type="Pfam" id="PF06742">
    <property type="entry name" value="DUF1214"/>
    <property type="match status" value="1"/>
</dbReference>
<dbReference type="Gene3D" id="2.60.120.600">
    <property type="entry name" value="Domain of unknown function DUF1214, C-terminal domain"/>
    <property type="match status" value="1"/>
</dbReference>
<dbReference type="InterPro" id="IPR010621">
    <property type="entry name" value="DUF1214"/>
</dbReference>
<evidence type="ECO:0000259" key="1">
    <source>
        <dbReference type="Pfam" id="PF06742"/>
    </source>
</evidence>
<dbReference type="InterPro" id="IPR037050">
    <property type="entry name" value="DUF1254_sf"/>
</dbReference>
<proteinExistence type="predicted"/>
<evidence type="ECO:0000259" key="2">
    <source>
        <dbReference type="Pfam" id="PF06863"/>
    </source>
</evidence>
<dbReference type="InterPro" id="IPR037049">
    <property type="entry name" value="DUF1214_C_sf"/>
</dbReference>
<dbReference type="Pfam" id="PF06863">
    <property type="entry name" value="DUF1254"/>
    <property type="match status" value="1"/>
</dbReference>
<sequence length="333" mass="35865">MSLIASSIASAQTAAAPAQPVTVETYSRAQTDVNFAGVVKAGGFGRFKHGRELAPPVQQGIVRPNRDTLYSFAILDLDAGPATITLPDAGRRFMGMQVVNEDQYTRATYYSPGPHTLTREAVGTRYAIVVVRFLVDFANQQDVGQVHALQDAVTLGQDRPGTFAVPHWDEASLKTIQAALQQLGTTVSDTRRMFGPDADAVDPVRHLIGSAMLWGGAPEKDALYLPTTPARNDGRTVYALRVGDVPVDGFWSLTVYNSAGYLQPNPDNAYAVNSLNARKGPDGSVAIRFGGCDGTAPNCLPITPGWNYTVRLFRPRAEILDGTWTFPSVQPEG</sequence>
<protein>
    <recommendedName>
        <fullName evidence="5">Carboxylesterase</fullName>
    </recommendedName>
</protein>
<dbReference type="SUPFAM" id="SSF160935">
    <property type="entry name" value="VPA0735-like"/>
    <property type="match status" value="1"/>
</dbReference>
<dbReference type="PANTHER" id="PTHR36509:SF2">
    <property type="entry name" value="BLL3101 PROTEIN"/>
    <property type="match status" value="1"/>
</dbReference>
<dbReference type="RefSeq" id="WP_309792302.1">
    <property type="nucleotide sequence ID" value="NZ_JAVDPW010000002.1"/>
</dbReference>
<accession>A0ABU1JI77</accession>
<evidence type="ECO:0000313" key="4">
    <source>
        <dbReference type="Proteomes" id="UP001262410"/>
    </source>
</evidence>
<organism evidence="3 4">
    <name type="scientific">Inquilinus ginsengisoli</name>
    <dbReference type="NCBI Taxonomy" id="363840"/>
    <lineage>
        <taxon>Bacteria</taxon>
        <taxon>Pseudomonadati</taxon>
        <taxon>Pseudomonadota</taxon>
        <taxon>Alphaproteobacteria</taxon>
        <taxon>Rhodospirillales</taxon>
        <taxon>Rhodospirillaceae</taxon>
        <taxon>Inquilinus</taxon>
    </lineage>
</organism>